<dbReference type="InterPro" id="IPR002156">
    <property type="entry name" value="RNaseH_domain"/>
</dbReference>
<dbReference type="InterPro" id="IPR012337">
    <property type="entry name" value="RNaseH-like_sf"/>
</dbReference>
<dbReference type="EnsemblPlants" id="AUR62042542-RA">
    <property type="protein sequence ID" value="AUR62042542-RA:cds"/>
    <property type="gene ID" value="AUR62042542"/>
</dbReference>
<dbReference type="CDD" id="cd06222">
    <property type="entry name" value="RNase_H_like"/>
    <property type="match status" value="1"/>
</dbReference>
<feature type="domain" description="RNase H type-1" evidence="1">
    <location>
        <begin position="6"/>
        <end position="91"/>
    </location>
</feature>
<organism evidence="2 3">
    <name type="scientific">Chenopodium quinoa</name>
    <name type="common">Quinoa</name>
    <dbReference type="NCBI Taxonomy" id="63459"/>
    <lineage>
        <taxon>Eukaryota</taxon>
        <taxon>Viridiplantae</taxon>
        <taxon>Streptophyta</taxon>
        <taxon>Embryophyta</taxon>
        <taxon>Tracheophyta</taxon>
        <taxon>Spermatophyta</taxon>
        <taxon>Magnoliopsida</taxon>
        <taxon>eudicotyledons</taxon>
        <taxon>Gunneridae</taxon>
        <taxon>Pentapetalae</taxon>
        <taxon>Caryophyllales</taxon>
        <taxon>Chenopodiaceae</taxon>
        <taxon>Chenopodioideae</taxon>
        <taxon>Atripliceae</taxon>
        <taxon>Chenopodium</taxon>
    </lineage>
</organism>
<dbReference type="KEGG" id="cqi:110683645"/>
<sequence>MKFNALTTASAELLAIREGLLTAWDKKIKFLELETDVDALTKMLKGPKLYEDSDLGNVIRDVDSLLQRDWTVTIFHASREVNFVADKLATMGRTEIKVGERIPFSYPPAEIFHIYAFEIPEFTQPNLCSYVPGNKFCFLIVAST</sequence>
<dbReference type="Gene3D" id="3.30.420.10">
    <property type="entry name" value="Ribonuclease H-like superfamily/Ribonuclease H"/>
    <property type="match status" value="1"/>
</dbReference>
<reference evidence="2" key="2">
    <citation type="submission" date="2021-03" db="UniProtKB">
        <authorList>
            <consortium name="EnsemblPlants"/>
        </authorList>
    </citation>
    <scope>IDENTIFICATION</scope>
</reference>
<evidence type="ECO:0000259" key="1">
    <source>
        <dbReference type="Pfam" id="PF13456"/>
    </source>
</evidence>
<proteinExistence type="predicted"/>
<name>A0A803N9C5_CHEQI</name>
<dbReference type="OrthoDB" id="1552870at2759"/>
<reference evidence="2" key="1">
    <citation type="journal article" date="2017" name="Nature">
        <title>The genome of Chenopodium quinoa.</title>
        <authorList>
            <person name="Jarvis D.E."/>
            <person name="Ho Y.S."/>
            <person name="Lightfoot D.J."/>
            <person name="Schmoeckel S.M."/>
            <person name="Li B."/>
            <person name="Borm T.J.A."/>
            <person name="Ohyanagi H."/>
            <person name="Mineta K."/>
            <person name="Michell C.T."/>
            <person name="Saber N."/>
            <person name="Kharbatia N.M."/>
            <person name="Rupper R.R."/>
            <person name="Sharp A.R."/>
            <person name="Dally N."/>
            <person name="Boughton B.A."/>
            <person name="Woo Y.H."/>
            <person name="Gao G."/>
            <person name="Schijlen E.G.W.M."/>
            <person name="Guo X."/>
            <person name="Momin A.A."/>
            <person name="Negrao S."/>
            <person name="Al-Babili S."/>
            <person name="Gehring C."/>
            <person name="Roessner U."/>
            <person name="Jung C."/>
            <person name="Murphy K."/>
            <person name="Arold S.T."/>
            <person name="Gojobori T."/>
            <person name="van der Linden C.G."/>
            <person name="van Loo E.N."/>
            <person name="Jellen E.N."/>
            <person name="Maughan P.J."/>
            <person name="Tester M."/>
        </authorList>
    </citation>
    <scope>NUCLEOTIDE SEQUENCE [LARGE SCALE GENOMIC DNA]</scope>
    <source>
        <strain evidence="2">cv. PI 614886</strain>
    </source>
</reference>
<dbReference type="AlphaFoldDB" id="A0A803N9C5"/>
<dbReference type="InterPro" id="IPR053151">
    <property type="entry name" value="RNase_H-like"/>
</dbReference>
<accession>A0A803N9C5</accession>
<dbReference type="GO" id="GO:0003676">
    <property type="term" value="F:nucleic acid binding"/>
    <property type="evidence" value="ECO:0007669"/>
    <property type="project" value="InterPro"/>
</dbReference>
<gene>
    <name evidence="2" type="primary">LOC110683645</name>
</gene>
<dbReference type="GO" id="GO:0004523">
    <property type="term" value="F:RNA-DNA hybrid ribonuclease activity"/>
    <property type="evidence" value="ECO:0007669"/>
    <property type="project" value="InterPro"/>
</dbReference>
<dbReference type="SUPFAM" id="SSF53098">
    <property type="entry name" value="Ribonuclease H-like"/>
    <property type="match status" value="1"/>
</dbReference>
<dbReference type="GeneID" id="110683645"/>
<dbReference type="Gramene" id="AUR62042542-RA">
    <property type="protein sequence ID" value="AUR62042542-RA:cds"/>
    <property type="gene ID" value="AUR62042542"/>
</dbReference>
<dbReference type="Pfam" id="PF13456">
    <property type="entry name" value="RVT_3"/>
    <property type="match status" value="1"/>
</dbReference>
<dbReference type="InterPro" id="IPR044730">
    <property type="entry name" value="RNase_H-like_dom_plant"/>
</dbReference>
<protein>
    <recommendedName>
        <fullName evidence="1">RNase H type-1 domain-containing protein</fullName>
    </recommendedName>
</protein>
<evidence type="ECO:0000313" key="2">
    <source>
        <dbReference type="EnsemblPlants" id="AUR62042542-RA:cds"/>
    </source>
</evidence>
<dbReference type="Proteomes" id="UP000596660">
    <property type="component" value="Unplaced"/>
</dbReference>
<dbReference type="InterPro" id="IPR036397">
    <property type="entry name" value="RNaseH_sf"/>
</dbReference>
<dbReference type="PANTHER" id="PTHR47723:SF20">
    <property type="entry name" value="RNASE H TYPE-1 DOMAIN-CONTAINING PROTEIN"/>
    <property type="match status" value="1"/>
</dbReference>
<keyword evidence="3" id="KW-1185">Reference proteome</keyword>
<dbReference type="RefSeq" id="XP_021715729.1">
    <property type="nucleotide sequence ID" value="XM_021860037.1"/>
</dbReference>
<dbReference type="PANTHER" id="PTHR47723">
    <property type="entry name" value="OS05G0353850 PROTEIN"/>
    <property type="match status" value="1"/>
</dbReference>
<evidence type="ECO:0000313" key="3">
    <source>
        <dbReference type="Proteomes" id="UP000596660"/>
    </source>
</evidence>